<reference evidence="5 6" key="1">
    <citation type="submission" date="2015-11" db="EMBL/GenBank/DDBJ databases">
        <title>Bacillus caseinolyticus sp nov.</title>
        <authorList>
            <person name="Dastager S.G."/>
            <person name="Mawlankar R."/>
        </authorList>
    </citation>
    <scope>NUCLEOTIDE SEQUENCE [LARGE SCALE GENOMIC DNA]</scope>
    <source>
        <strain evidence="5 6">SGD-V-76</strain>
    </source>
</reference>
<dbReference type="GO" id="GO:0003700">
    <property type="term" value="F:DNA-binding transcription factor activity"/>
    <property type="evidence" value="ECO:0007669"/>
    <property type="project" value="InterPro"/>
</dbReference>
<gene>
    <name evidence="5" type="ORF">AS180_07915</name>
</gene>
<keyword evidence="2" id="KW-0238">DNA-binding</keyword>
<evidence type="ECO:0000256" key="1">
    <source>
        <dbReference type="ARBA" id="ARBA00023015"/>
    </source>
</evidence>
<proteinExistence type="predicted"/>
<dbReference type="InterPro" id="IPR036388">
    <property type="entry name" value="WH-like_DNA-bd_sf"/>
</dbReference>
<comment type="caution">
    <text evidence="5">The sequence shown here is derived from an EMBL/GenBank/DDBJ whole genome shotgun (WGS) entry which is preliminary data.</text>
</comment>
<dbReference type="PRINTS" id="PR00598">
    <property type="entry name" value="HTHMARR"/>
</dbReference>
<keyword evidence="6" id="KW-1185">Reference proteome</keyword>
<dbReference type="InterPro" id="IPR023187">
    <property type="entry name" value="Tscrpt_reg_MarR-type_CS"/>
</dbReference>
<dbReference type="Gene3D" id="1.10.10.10">
    <property type="entry name" value="Winged helix-like DNA-binding domain superfamily/Winged helix DNA-binding domain"/>
    <property type="match status" value="1"/>
</dbReference>
<dbReference type="PROSITE" id="PS50995">
    <property type="entry name" value="HTH_MARR_2"/>
    <property type="match status" value="1"/>
</dbReference>
<dbReference type="SUPFAM" id="SSF46785">
    <property type="entry name" value="Winged helix' DNA-binding domain"/>
    <property type="match status" value="1"/>
</dbReference>
<dbReference type="InterPro" id="IPR036390">
    <property type="entry name" value="WH_DNA-bd_sf"/>
</dbReference>
<sequence>MDKKNKHQIEEVDRLKVLSESLGEDVDLHAVAVATNLYRAAQSLRIVMERDVLSAHKLSWTAFSLLYDVWVWGQRETKELAVSSGVTTATISTITNTLERKGLCKRSTDPRDRRRVSISLTEKGEQVIKELYPKFHQGEKKLVHSMEVSEQERLAEQLRYMIQNINNV</sequence>
<dbReference type="InterPro" id="IPR039422">
    <property type="entry name" value="MarR/SlyA-like"/>
</dbReference>
<dbReference type="PANTHER" id="PTHR33164">
    <property type="entry name" value="TRANSCRIPTIONAL REGULATOR, MARR FAMILY"/>
    <property type="match status" value="1"/>
</dbReference>
<keyword evidence="3" id="KW-0804">Transcription</keyword>
<dbReference type="AlphaFoldDB" id="A0A0V8JN25"/>
<dbReference type="Pfam" id="PF01047">
    <property type="entry name" value="MarR"/>
    <property type="match status" value="1"/>
</dbReference>
<evidence type="ECO:0000256" key="3">
    <source>
        <dbReference type="ARBA" id="ARBA00023163"/>
    </source>
</evidence>
<protein>
    <submittedName>
        <fullName evidence="5">MarR family transcriptional regulator</fullName>
    </submittedName>
</protein>
<dbReference type="EMBL" id="LNQP01000024">
    <property type="protein sequence ID" value="KSU88423.1"/>
    <property type="molecule type" value="Genomic_DNA"/>
</dbReference>
<evidence type="ECO:0000256" key="2">
    <source>
        <dbReference type="ARBA" id="ARBA00023125"/>
    </source>
</evidence>
<dbReference type="PROSITE" id="PS01117">
    <property type="entry name" value="HTH_MARR_1"/>
    <property type="match status" value="1"/>
</dbReference>
<organism evidence="5 6">
    <name type="scientific">Priestia veravalensis</name>
    <dbReference type="NCBI Taxonomy" id="1414648"/>
    <lineage>
        <taxon>Bacteria</taxon>
        <taxon>Bacillati</taxon>
        <taxon>Bacillota</taxon>
        <taxon>Bacilli</taxon>
        <taxon>Bacillales</taxon>
        <taxon>Bacillaceae</taxon>
        <taxon>Priestia</taxon>
    </lineage>
</organism>
<keyword evidence="1" id="KW-0805">Transcription regulation</keyword>
<dbReference type="PANTHER" id="PTHR33164:SF89">
    <property type="entry name" value="MARR FAMILY REGULATORY PROTEIN"/>
    <property type="match status" value="1"/>
</dbReference>
<dbReference type="Proteomes" id="UP000053681">
    <property type="component" value="Unassembled WGS sequence"/>
</dbReference>
<dbReference type="RefSeq" id="WP_062686669.1">
    <property type="nucleotide sequence ID" value="NZ_KQ758640.1"/>
</dbReference>
<feature type="domain" description="HTH marR-type" evidence="4">
    <location>
        <begin position="30"/>
        <end position="163"/>
    </location>
</feature>
<evidence type="ECO:0000313" key="5">
    <source>
        <dbReference type="EMBL" id="KSU88423.1"/>
    </source>
</evidence>
<evidence type="ECO:0000259" key="4">
    <source>
        <dbReference type="PROSITE" id="PS50995"/>
    </source>
</evidence>
<dbReference type="GO" id="GO:0006950">
    <property type="term" value="P:response to stress"/>
    <property type="evidence" value="ECO:0007669"/>
    <property type="project" value="TreeGrafter"/>
</dbReference>
<dbReference type="InterPro" id="IPR000835">
    <property type="entry name" value="HTH_MarR-typ"/>
</dbReference>
<name>A0A0V8JN25_9BACI</name>
<evidence type="ECO:0000313" key="6">
    <source>
        <dbReference type="Proteomes" id="UP000053681"/>
    </source>
</evidence>
<dbReference type="SMART" id="SM00347">
    <property type="entry name" value="HTH_MARR"/>
    <property type="match status" value="1"/>
</dbReference>
<dbReference type="GO" id="GO:0003677">
    <property type="term" value="F:DNA binding"/>
    <property type="evidence" value="ECO:0007669"/>
    <property type="project" value="UniProtKB-KW"/>
</dbReference>
<accession>A0A0V8JN25</accession>